<sequence length="569" mass="60453">MEEKFEFKSRRSAVICQNGCAASSNALASQIGLDVLKEGGNAADAAVAVAAALGVLEPSSTGIGGDAFCLFYDAASKTLKGINGSGRASSRATLAAIQADGFTAGNRFSPQHGHSVTVPGAACAWVDTVETFGNHELPLSRILQPSIDLARKGFPVYEISAHGWAKGADVLQREENLHGKSLLLSGEPPKAGQIMVNPDLARTYEELATHGKKGFYEGRIAQVISAVVQQHGGLLTESDLSSHTSTPAEPICVDHRGVRVWELPPNGQGITALIALNILEGFDLKSMGHNSGQYLHHVTESLRLAFADTLVYCADPAHADIPIEQLLSKEYAAKRRALIKPDARIPSSSLSTSGLDLPLTSDTVYFTTSDRWGNACSFINSVFWGFGSGLVPEGCGFSLQNRGFGFSLDPNNKNVIAPGKRPYHTIIPAMVTSADTGDLLMSYGVMGGYMQPQGHVQVLLNMLLFGRSPQGALDVPRISLGAPNVHVSHNPHSMLDSLQLEEGISPEALAELASLGHDPHIVSGHGRAVFGRGQVISQGSWWRSGLEDRDTDVYWAGSDPRGDGLVAGY</sequence>
<accession>A0ABM0JE39</accession>
<keyword evidence="1" id="KW-1185">Reference proteome</keyword>
<dbReference type="InterPro" id="IPR043137">
    <property type="entry name" value="GGT_ssub_C"/>
</dbReference>
<dbReference type="Gene3D" id="3.60.20.40">
    <property type="match status" value="1"/>
</dbReference>
<evidence type="ECO:0000313" key="1">
    <source>
        <dbReference type="Proteomes" id="UP000694888"/>
    </source>
</evidence>
<reference evidence="2" key="1">
    <citation type="submission" date="2025-08" db="UniProtKB">
        <authorList>
            <consortium name="RefSeq"/>
        </authorList>
    </citation>
    <scope>IDENTIFICATION</scope>
</reference>
<proteinExistence type="predicted"/>
<gene>
    <name evidence="2" type="primary">LOC101858160</name>
</gene>
<dbReference type="InterPro" id="IPR029055">
    <property type="entry name" value="Ntn_hydrolases_N"/>
</dbReference>
<dbReference type="Proteomes" id="UP000694888">
    <property type="component" value="Unplaced"/>
</dbReference>
<dbReference type="RefSeq" id="XP_005091586.1">
    <property type="nucleotide sequence ID" value="XM_005091529.3"/>
</dbReference>
<dbReference type="InterPro" id="IPR043138">
    <property type="entry name" value="GGT_lsub"/>
</dbReference>
<evidence type="ECO:0000313" key="2">
    <source>
        <dbReference type="RefSeq" id="XP_005091586.1"/>
    </source>
</evidence>
<protein>
    <submittedName>
        <fullName evidence="2">Glutathione hydrolase-like YwrD proenzyme</fullName>
    </submittedName>
</protein>
<organism evidence="1 2">
    <name type="scientific">Aplysia californica</name>
    <name type="common">California sea hare</name>
    <dbReference type="NCBI Taxonomy" id="6500"/>
    <lineage>
        <taxon>Eukaryota</taxon>
        <taxon>Metazoa</taxon>
        <taxon>Spiralia</taxon>
        <taxon>Lophotrochozoa</taxon>
        <taxon>Mollusca</taxon>
        <taxon>Gastropoda</taxon>
        <taxon>Heterobranchia</taxon>
        <taxon>Euthyneura</taxon>
        <taxon>Tectipleura</taxon>
        <taxon>Aplysiida</taxon>
        <taxon>Aplysioidea</taxon>
        <taxon>Aplysiidae</taxon>
        <taxon>Aplysia</taxon>
    </lineage>
</organism>
<dbReference type="PANTHER" id="PTHR43881">
    <property type="entry name" value="GAMMA-GLUTAMYLTRANSPEPTIDASE (AFU_ORTHOLOGUE AFUA_4G13580)"/>
    <property type="match status" value="1"/>
</dbReference>
<dbReference type="PANTHER" id="PTHR43881:SF1">
    <property type="entry name" value="GAMMA-GLUTAMYLTRANSPEPTIDASE (AFU_ORTHOLOGUE AFUA_4G13580)"/>
    <property type="match status" value="1"/>
</dbReference>
<dbReference type="Pfam" id="PF01019">
    <property type="entry name" value="G_glu_transpept"/>
    <property type="match status" value="1"/>
</dbReference>
<name>A0ABM0JE39_APLCA</name>
<dbReference type="SUPFAM" id="SSF56235">
    <property type="entry name" value="N-terminal nucleophile aminohydrolases (Ntn hydrolases)"/>
    <property type="match status" value="1"/>
</dbReference>
<dbReference type="Gene3D" id="1.10.246.130">
    <property type="match status" value="1"/>
</dbReference>
<dbReference type="GeneID" id="101858160"/>
<dbReference type="PRINTS" id="PR01210">
    <property type="entry name" value="GGTRANSPTASE"/>
</dbReference>
<dbReference type="InterPro" id="IPR052896">
    <property type="entry name" value="GGT-like_enzyme"/>
</dbReference>